<protein>
    <submittedName>
        <fullName evidence="1">Uncharacterized protein</fullName>
    </submittedName>
</protein>
<keyword evidence="2" id="KW-1185">Reference proteome</keyword>
<evidence type="ECO:0000313" key="2">
    <source>
        <dbReference type="Proteomes" id="UP000250140"/>
    </source>
</evidence>
<proteinExistence type="predicted"/>
<sequence>QGRFAGPIFFNKLAPMPRKHDSPSLMISGVNGTRSGYLKKRVSHLGGRPSERNCRVWNFVLDDCRGVVDGDCGSLVVDSNTLEAYGHVVGSNPLGEAYVVPLEDTIAQVRTDLRAKEVHL</sequence>
<name>A0A8E2JQ29_9PEZI</name>
<dbReference type="OrthoDB" id="3795360at2759"/>
<feature type="non-terminal residue" evidence="1">
    <location>
        <position position="1"/>
    </location>
</feature>
<dbReference type="AlphaFoldDB" id="A0A8E2JQ29"/>
<gene>
    <name evidence="1" type="ORF">AOQ84DRAFT_269229</name>
</gene>
<organism evidence="1 2">
    <name type="scientific">Glonium stellatum</name>
    <dbReference type="NCBI Taxonomy" id="574774"/>
    <lineage>
        <taxon>Eukaryota</taxon>
        <taxon>Fungi</taxon>
        <taxon>Dikarya</taxon>
        <taxon>Ascomycota</taxon>
        <taxon>Pezizomycotina</taxon>
        <taxon>Dothideomycetes</taxon>
        <taxon>Pleosporomycetidae</taxon>
        <taxon>Gloniales</taxon>
        <taxon>Gloniaceae</taxon>
        <taxon>Glonium</taxon>
    </lineage>
</organism>
<evidence type="ECO:0000313" key="1">
    <source>
        <dbReference type="EMBL" id="OCL04909.1"/>
    </source>
</evidence>
<dbReference type="Proteomes" id="UP000250140">
    <property type="component" value="Unassembled WGS sequence"/>
</dbReference>
<dbReference type="EMBL" id="KV750413">
    <property type="protein sequence ID" value="OCL04909.1"/>
    <property type="molecule type" value="Genomic_DNA"/>
</dbReference>
<feature type="non-terminal residue" evidence="1">
    <location>
        <position position="120"/>
    </location>
</feature>
<accession>A0A8E2JQ29</accession>
<reference evidence="1 2" key="1">
    <citation type="journal article" date="2016" name="Nat. Commun.">
        <title>Ectomycorrhizal ecology is imprinted in the genome of the dominant symbiotic fungus Cenococcum geophilum.</title>
        <authorList>
            <consortium name="DOE Joint Genome Institute"/>
            <person name="Peter M."/>
            <person name="Kohler A."/>
            <person name="Ohm R.A."/>
            <person name="Kuo A."/>
            <person name="Krutzmann J."/>
            <person name="Morin E."/>
            <person name="Arend M."/>
            <person name="Barry K.W."/>
            <person name="Binder M."/>
            <person name="Choi C."/>
            <person name="Clum A."/>
            <person name="Copeland A."/>
            <person name="Grisel N."/>
            <person name="Haridas S."/>
            <person name="Kipfer T."/>
            <person name="LaButti K."/>
            <person name="Lindquist E."/>
            <person name="Lipzen A."/>
            <person name="Maire R."/>
            <person name="Meier B."/>
            <person name="Mihaltcheva S."/>
            <person name="Molinier V."/>
            <person name="Murat C."/>
            <person name="Poggeler S."/>
            <person name="Quandt C.A."/>
            <person name="Sperisen C."/>
            <person name="Tritt A."/>
            <person name="Tisserant E."/>
            <person name="Crous P.W."/>
            <person name="Henrissat B."/>
            <person name="Nehls U."/>
            <person name="Egli S."/>
            <person name="Spatafora J.W."/>
            <person name="Grigoriev I.V."/>
            <person name="Martin F.M."/>
        </authorList>
    </citation>
    <scope>NUCLEOTIDE SEQUENCE [LARGE SCALE GENOMIC DNA]</scope>
    <source>
        <strain evidence="1 2">CBS 207.34</strain>
    </source>
</reference>